<evidence type="ECO:0000256" key="3">
    <source>
        <dbReference type="ARBA" id="ARBA00022679"/>
    </source>
</evidence>
<comment type="subcellular location">
    <subcellularLocation>
        <location evidence="1">Endoplasmic reticulum membrane</location>
        <topology evidence="1">Multi-pass membrane protein</topology>
    </subcellularLocation>
</comment>
<evidence type="ECO:0000256" key="6">
    <source>
        <dbReference type="ARBA" id="ARBA00022989"/>
    </source>
</evidence>
<dbReference type="Proteomes" id="UP000887226">
    <property type="component" value="Unassembled WGS sequence"/>
</dbReference>
<keyword evidence="6 10" id="KW-1133">Transmembrane helix</keyword>
<keyword evidence="3" id="KW-0808">Transferase</keyword>
<dbReference type="OrthoDB" id="3053196at2759"/>
<feature type="transmembrane region" description="Helical" evidence="10">
    <location>
        <begin position="237"/>
        <end position="257"/>
    </location>
</feature>
<comment type="similarity">
    <text evidence="2">Belongs to the sphingosine N-acyltransferase family.</text>
</comment>
<keyword evidence="4 9" id="KW-0812">Transmembrane</keyword>
<evidence type="ECO:0000256" key="9">
    <source>
        <dbReference type="PROSITE-ProRule" id="PRU00205"/>
    </source>
</evidence>
<feature type="transmembrane region" description="Helical" evidence="10">
    <location>
        <begin position="269"/>
        <end position="295"/>
    </location>
</feature>
<evidence type="ECO:0000313" key="13">
    <source>
        <dbReference type="Proteomes" id="UP000887226"/>
    </source>
</evidence>
<organism evidence="12 13">
    <name type="scientific">Calycina marina</name>
    <dbReference type="NCBI Taxonomy" id="1763456"/>
    <lineage>
        <taxon>Eukaryota</taxon>
        <taxon>Fungi</taxon>
        <taxon>Dikarya</taxon>
        <taxon>Ascomycota</taxon>
        <taxon>Pezizomycotina</taxon>
        <taxon>Leotiomycetes</taxon>
        <taxon>Helotiales</taxon>
        <taxon>Pezizellaceae</taxon>
        <taxon>Calycina</taxon>
    </lineage>
</organism>
<evidence type="ECO:0000256" key="1">
    <source>
        <dbReference type="ARBA" id="ARBA00004477"/>
    </source>
</evidence>
<evidence type="ECO:0000256" key="2">
    <source>
        <dbReference type="ARBA" id="ARBA00009808"/>
    </source>
</evidence>
<dbReference type="Pfam" id="PF03798">
    <property type="entry name" value="TRAM_LAG1_CLN8"/>
    <property type="match status" value="1"/>
</dbReference>
<keyword evidence="8" id="KW-0325">Glycoprotein</keyword>
<protein>
    <submittedName>
        <fullName evidence="12">TLC domain-containing protein</fullName>
    </submittedName>
</protein>
<dbReference type="PROSITE" id="PS50922">
    <property type="entry name" value="TLC"/>
    <property type="match status" value="1"/>
</dbReference>
<dbReference type="PANTHER" id="PTHR12560:SF11">
    <property type="entry name" value="CERAMIDE SYNTHASE LAC1-RELATED"/>
    <property type="match status" value="1"/>
</dbReference>
<evidence type="ECO:0000256" key="5">
    <source>
        <dbReference type="ARBA" id="ARBA00022824"/>
    </source>
</evidence>
<dbReference type="AlphaFoldDB" id="A0A9P7Z8D3"/>
<feature type="transmembrane region" description="Helical" evidence="10">
    <location>
        <begin position="147"/>
        <end position="169"/>
    </location>
</feature>
<keyword evidence="7 9" id="KW-0472">Membrane</keyword>
<keyword evidence="5" id="KW-0256">Endoplasmic reticulum</keyword>
<feature type="transmembrane region" description="Helical" evidence="10">
    <location>
        <begin position="315"/>
        <end position="332"/>
    </location>
</feature>
<evidence type="ECO:0000256" key="8">
    <source>
        <dbReference type="ARBA" id="ARBA00023180"/>
    </source>
</evidence>
<sequence length="449" mass="51527">MSTTGREKFPDVVDGLPDLSGLKSIQRVHARRISSGLGGEIRAGDTGPALATIFVPPPSPNPLKPNYGNRSKRKKAKSLLQKCKKVALKHTWVTPLAMLIAILLSYAVHPTEANPMHAFIFMSYAVPTDPGTAPDEITKYGKGLKDITFVIFYMVVLSFSREFIMQRILRPLACRSIMLKSRAKQSRFMEQAYTAIYFFFLGPFGLYVMSRTPVWYFNIRGMYEDHPHRALNGDFKFYYLFQAAYWAQQFVVLCLGLEKPRKDFKELVAHHVITLILIIGSYRFHFTHMGIGVFITHDISDFFFATSKTLHYLDHPLVGPYFGFFILVWIYMRHYLNLCILKSEFFEFKTVGPYGMDWAGEQFKGTLFHVCSTTLLAGLQALNLFWLFWILRIAYKFVTTDELGDERSDDDEDEYAEEQRLDELEKLAISGIPGETVLSAEKTVDRKKI</sequence>
<feature type="transmembrane region" description="Helical" evidence="10">
    <location>
        <begin position="366"/>
        <end position="389"/>
    </location>
</feature>
<dbReference type="GO" id="GO:0050291">
    <property type="term" value="F:sphingosine N-acyltransferase activity"/>
    <property type="evidence" value="ECO:0007669"/>
    <property type="project" value="InterPro"/>
</dbReference>
<keyword evidence="13" id="KW-1185">Reference proteome</keyword>
<reference evidence="12" key="1">
    <citation type="journal article" date="2021" name="IMA Fungus">
        <title>Genomic characterization of three marine fungi, including Emericellopsis atlantica sp. nov. with signatures of a generalist lifestyle and marine biomass degradation.</title>
        <authorList>
            <person name="Hagestad O.C."/>
            <person name="Hou L."/>
            <person name="Andersen J.H."/>
            <person name="Hansen E.H."/>
            <person name="Altermark B."/>
            <person name="Li C."/>
            <person name="Kuhnert E."/>
            <person name="Cox R.J."/>
            <person name="Crous P.W."/>
            <person name="Spatafora J.W."/>
            <person name="Lail K."/>
            <person name="Amirebrahimi M."/>
            <person name="Lipzen A."/>
            <person name="Pangilinan J."/>
            <person name="Andreopoulos W."/>
            <person name="Hayes R.D."/>
            <person name="Ng V."/>
            <person name="Grigoriev I.V."/>
            <person name="Jackson S.A."/>
            <person name="Sutton T.D.S."/>
            <person name="Dobson A.D.W."/>
            <person name="Rama T."/>
        </authorList>
    </citation>
    <scope>NUCLEOTIDE SEQUENCE</scope>
    <source>
        <strain evidence="12">TRa3180A</strain>
    </source>
</reference>
<accession>A0A9P7Z8D3</accession>
<dbReference type="SMART" id="SM00724">
    <property type="entry name" value="TLC"/>
    <property type="match status" value="1"/>
</dbReference>
<dbReference type="GO" id="GO:0005789">
    <property type="term" value="C:endoplasmic reticulum membrane"/>
    <property type="evidence" value="ECO:0007669"/>
    <property type="project" value="UniProtKB-SubCell"/>
</dbReference>
<feature type="transmembrane region" description="Helical" evidence="10">
    <location>
        <begin position="190"/>
        <end position="209"/>
    </location>
</feature>
<dbReference type="EMBL" id="MU253778">
    <property type="protein sequence ID" value="KAG9247241.1"/>
    <property type="molecule type" value="Genomic_DNA"/>
</dbReference>
<gene>
    <name evidence="12" type="ORF">BJ878DRAFT_210321</name>
</gene>
<feature type="domain" description="TLC" evidence="11">
    <location>
        <begin position="183"/>
        <end position="399"/>
    </location>
</feature>
<evidence type="ECO:0000256" key="7">
    <source>
        <dbReference type="ARBA" id="ARBA00023136"/>
    </source>
</evidence>
<dbReference type="InterPro" id="IPR006634">
    <property type="entry name" value="TLC-dom"/>
</dbReference>
<proteinExistence type="inferred from homology"/>
<comment type="caution">
    <text evidence="12">The sequence shown here is derived from an EMBL/GenBank/DDBJ whole genome shotgun (WGS) entry which is preliminary data.</text>
</comment>
<dbReference type="GO" id="GO:0046513">
    <property type="term" value="P:ceramide biosynthetic process"/>
    <property type="evidence" value="ECO:0007669"/>
    <property type="project" value="InterPro"/>
</dbReference>
<name>A0A9P7Z8D3_9HELO</name>
<evidence type="ECO:0000259" key="11">
    <source>
        <dbReference type="PROSITE" id="PS50922"/>
    </source>
</evidence>
<feature type="transmembrane region" description="Helical" evidence="10">
    <location>
        <begin position="87"/>
        <end position="108"/>
    </location>
</feature>
<dbReference type="PANTHER" id="PTHR12560">
    <property type="entry name" value="LONGEVITY ASSURANCE FACTOR 1 LAG1"/>
    <property type="match status" value="1"/>
</dbReference>
<evidence type="ECO:0000256" key="4">
    <source>
        <dbReference type="ARBA" id="ARBA00022692"/>
    </source>
</evidence>
<evidence type="ECO:0000313" key="12">
    <source>
        <dbReference type="EMBL" id="KAG9247241.1"/>
    </source>
</evidence>
<dbReference type="InterPro" id="IPR016439">
    <property type="entry name" value="Lag1/Lac1-like"/>
</dbReference>
<dbReference type="PIRSF" id="PIRSF005225">
    <property type="entry name" value="LAG1_LAC1"/>
    <property type="match status" value="1"/>
</dbReference>
<evidence type="ECO:0000256" key="10">
    <source>
        <dbReference type="SAM" id="Phobius"/>
    </source>
</evidence>